<evidence type="ECO:0000259" key="4">
    <source>
        <dbReference type="Pfam" id="PF13472"/>
    </source>
</evidence>
<dbReference type="PANTHER" id="PTHR30383">
    <property type="entry name" value="THIOESTERASE 1/PROTEASE 1/LYSOPHOSPHOLIPASE L1"/>
    <property type="match status" value="1"/>
</dbReference>
<feature type="chain" id="PRO_5040815293" description="SGNH hydrolase-type esterase domain-containing protein" evidence="3">
    <location>
        <begin position="27"/>
        <end position="1381"/>
    </location>
</feature>
<dbReference type="SUPFAM" id="SSF69318">
    <property type="entry name" value="Integrin alpha N-terminal domain"/>
    <property type="match status" value="2"/>
</dbReference>
<dbReference type="Pfam" id="PF13472">
    <property type="entry name" value="Lipase_GDSL_2"/>
    <property type="match status" value="1"/>
</dbReference>
<accession>A0A9W8RQP4</accession>
<keyword evidence="6" id="KW-1185">Reference proteome</keyword>
<proteinExistence type="predicted"/>
<dbReference type="PANTHER" id="PTHR30383:SF31">
    <property type="entry name" value="SGNH HYDROLASE-TYPE ESTERASE DOMAIN-CONTAINING PROTEIN-RELATED"/>
    <property type="match status" value="1"/>
</dbReference>
<feature type="signal peptide" evidence="3">
    <location>
        <begin position="1"/>
        <end position="26"/>
    </location>
</feature>
<evidence type="ECO:0000256" key="1">
    <source>
        <dbReference type="ARBA" id="ARBA00022729"/>
    </source>
</evidence>
<protein>
    <recommendedName>
        <fullName evidence="4">SGNH hydrolase-type esterase domain-containing protein</fullName>
    </recommendedName>
</protein>
<dbReference type="InterPro" id="IPR036514">
    <property type="entry name" value="SGNH_hydro_sf"/>
</dbReference>
<dbReference type="SUPFAM" id="SSF52266">
    <property type="entry name" value="SGNH hydrolase"/>
    <property type="match status" value="1"/>
</dbReference>
<feature type="domain" description="SGNH hydrolase-type esterase" evidence="4">
    <location>
        <begin position="65"/>
        <end position="255"/>
    </location>
</feature>
<dbReference type="InterPro" id="IPR028994">
    <property type="entry name" value="Integrin_alpha_N"/>
</dbReference>
<evidence type="ECO:0000313" key="6">
    <source>
        <dbReference type="Proteomes" id="UP001152049"/>
    </source>
</evidence>
<keyword evidence="1 3" id="KW-0732">Signal</keyword>
<feature type="region of interest" description="Disordered" evidence="2">
    <location>
        <begin position="883"/>
        <end position="919"/>
    </location>
</feature>
<dbReference type="EMBL" id="JAOQAZ010000029">
    <property type="protein sequence ID" value="KAJ4250938.1"/>
    <property type="molecule type" value="Genomic_DNA"/>
</dbReference>
<dbReference type="Gene3D" id="2.130.10.130">
    <property type="entry name" value="Integrin alpha, N-terminal"/>
    <property type="match status" value="2"/>
</dbReference>
<evidence type="ECO:0000256" key="3">
    <source>
        <dbReference type="SAM" id="SignalP"/>
    </source>
</evidence>
<dbReference type="InterPro" id="IPR013517">
    <property type="entry name" value="FG-GAP"/>
</dbReference>
<dbReference type="InterPro" id="IPR013830">
    <property type="entry name" value="SGNH_hydro"/>
</dbReference>
<name>A0A9W8RQP4_9HYPO</name>
<dbReference type="InterPro" id="IPR051532">
    <property type="entry name" value="Ester_Hydrolysis_Enzymes"/>
</dbReference>
<organism evidence="5 6">
    <name type="scientific">Fusarium torreyae</name>
    <dbReference type="NCBI Taxonomy" id="1237075"/>
    <lineage>
        <taxon>Eukaryota</taxon>
        <taxon>Fungi</taxon>
        <taxon>Dikarya</taxon>
        <taxon>Ascomycota</taxon>
        <taxon>Pezizomycotina</taxon>
        <taxon>Sordariomycetes</taxon>
        <taxon>Hypocreomycetidae</taxon>
        <taxon>Hypocreales</taxon>
        <taxon>Nectriaceae</taxon>
        <taxon>Fusarium</taxon>
    </lineage>
</organism>
<dbReference type="CDD" id="cd01833">
    <property type="entry name" value="XynB_like"/>
    <property type="match status" value="1"/>
</dbReference>
<evidence type="ECO:0000313" key="5">
    <source>
        <dbReference type="EMBL" id="KAJ4250938.1"/>
    </source>
</evidence>
<dbReference type="GO" id="GO:0004622">
    <property type="term" value="F:phosphatidylcholine lysophospholipase activity"/>
    <property type="evidence" value="ECO:0007669"/>
    <property type="project" value="TreeGrafter"/>
</dbReference>
<sequence>MHLGIRCLEALRLGIVALCLLRVTVAFPLEINGTLEYDDSPLGKYVLDKRANPGDFYLRIMPVGASIVKGWPINKEKDPTGNGFRKHVRDQLRHDGWEVNMVGSKNHGSMADNDVEAVEGDRIDQVHARVRNSAPIWKPNLYLVNAGTNDAAQRWNDGAGERLKAMIETMFAATPDATIILSTLIPNGDKRGDGSAIEPEVQTINEQIHRVAAEEMGSDPKKPRHKVYLAEMHDGFITYPADYKDPVHPHADGNKKMAAVWMRAINKVNELDWLKKPSGDVKFPDGEDHATCRKVPGSGGTNPHGAGVKVLFAGDATIRDDGPYTHQSKAQGVYWSTTQPSGKDIFWAQLVDFGAPREEALDELVVVDEDSEHMTMYVNRGGGKYDAGVKIDVGHKCITRGIRWGDVNGDGLDDYICIAPDGTPFVAINTSGKGQVKPSFGPFFKWRNPISPYDQARVHLGDIDGDGRLDYCVMHDNADIYCYRNGGLGNGAAYWQDFDKTKATFTGKNMGDMRGVRFVDINGDGRSDWVWIGEKGETTIYINKRDKGTGLVPYWEKAESSHPGMGEDTGETRWNVQFGRIYGNGFRDYSFFKKTSSKGEVRVWENRAMDGHGGRWQKGDGVHWGDMTGTGFDDYVWISAFGQVNIFPNKNKKDNFDWYKTNAWGAVHKFETGFSRRALHIGDWNGDGKADIIGVDRASGMLTVWYSQWDGKGFNFRKEVQTATNGRCNLGWGVLYHDTAHHFADLDGNGKVDYICVHKDGYMQATLNLDNKQLSYKGQIKYGEDLDRANFKFADVNGDGLADILHVDKFTGDARVFYNQGPYIGDPTENSGSAWKWERPTAAYKGTSRGPNMHYPNLSGQGRADMVEVDPITAYGWVSFNECEGGGGDDSDTGKDPGLPNYSPGEPEEPSDPGKHWFCDTNPGAWDPQMWIDYGMGDWLKDRTAWYSSSDREWPDAGDTNGVPRVIAQYDYLDRDYAFEWPGPQCQGIRYDCNLNSADLKTPDCKNNWRRAFSLWGMRNLVLYMQAYHHDILESAVLASFDNSLLATSFIDGGDVELNEAAWLTIAAGMATAFSAAIPGGPTQAAGNAVAGLLTVAAGIFAASSPPEDLRLDRFADLEHELSKITRATQASTESYFKRLIIDRPPNHDVARGTELATLVQGGSMADQDFAIPESGHIDHELQLQLIRAPLLSEVWNAQKVFVVKFGEHQLYYDRPNSNTPFEYSPCNGVNNIEELFPFNACLGDGNNYMIVRWGDTEEDMFTSKIGTAADTLAKLDFKKEQLVQVAERIQGQTGQYAARDSKSIEEHIRNVAMNSKPSAEDALWVNLVVCDLTKISEPITYGNAYADCQKSPRIPGCLHHIIYNNCPKVALAGKEWPFGR</sequence>
<evidence type="ECO:0000256" key="2">
    <source>
        <dbReference type="SAM" id="MobiDB-lite"/>
    </source>
</evidence>
<dbReference type="OrthoDB" id="3915838at2759"/>
<reference evidence="5" key="1">
    <citation type="submission" date="2022-09" db="EMBL/GenBank/DDBJ databases">
        <title>Fusarium specimens isolated from Avocado Roots.</title>
        <authorList>
            <person name="Stajich J."/>
            <person name="Roper C."/>
            <person name="Heimlech-Rivalta G."/>
        </authorList>
    </citation>
    <scope>NUCLEOTIDE SEQUENCE</scope>
    <source>
        <strain evidence="5">CF00136</strain>
    </source>
</reference>
<dbReference type="Proteomes" id="UP001152049">
    <property type="component" value="Unassembled WGS sequence"/>
</dbReference>
<dbReference type="Pfam" id="PF13517">
    <property type="entry name" value="FG-GAP_3"/>
    <property type="match status" value="2"/>
</dbReference>
<dbReference type="Gene3D" id="3.40.50.1110">
    <property type="entry name" value="SGNH hydrolase"/>
    <property type="match status" value="1"/>
</dbReference>
<gene>
    <name evidence="5" type="ORF">NW762_011588</name>
</gene>
<comment type="caution">
    <text evidence="5">The sequence shown here is derived from an EMBL/GenBank/DDBJ whole genome shotgun (WGS) entry which is preliminary data.</text>
</comment>